<keyword evidence="4" id="KW-1185">Reference proteome</keyword>
<dbReference type="Proteomes" id="UP001500956">
    <property type="component" value="Unassembled WGS sequence"/>
</dbReference>
<comment type="caution">
    <text evidence="3">The sequence shown here is derived from an EMBL/GenBank/DDBJ whole genome shotgun (WGS) entry which is preliminary data.</text>
</comment>
<dbReference type="PANTHER" id="PTHR43649">
    <property type="entry name" value="ARABINOSE-BINDING PROTEIN-RELATED"/>
    <property type="match status" value="1"/>
</dbReference>
<protein>
    <submittedName>
        <fullName evidence="3">Sugar ABC transporter substrate-binding protein</fullName>
    </submittedName>
</protein>
<dbReference type="Gene3D" id="3.40.190.10">
    <property type="entry name" value="Periplasmic binding protein-like II"/>
    <property type="match status" value="1"/>
</dbReference>
<dbReference type="InterPro" id="IPR006059">
    <property type="entry name" value="SBP"/>
</dbReference>
<dbReference type="RefSeq" id="WP_172153691.1">
    <property type="nucleotide sequence ID" value="NZ_BAABID010000019.1"/>
</dbReference>
<dbReference type="PANTHER" id="PTHR43649:SF12">
    <property type="entry name" value="DIACETYLCHITOBIOSE BINDING PROTEIN DASA"/>
    <property type="match status" value="1"/>
</dbReference>
<feature type="region of interest" description="Disordered" evidence="1">
    <location>
        <begin position="29"/>
        <end position="50"/>
    </location>
</feature>
<reference evidence="4" key="1">
    <citation type="journal article" date="2019" name="Int. J. Syst. Evol. Microbiol.">
        <title>The Global Catalogue of Microorganisms (GCM) 10K type strain sequencing project: providing services to taxonomists for standard genome sequencing and annotation.</title>
        <authorList>
            <consortium name="The Broad Institute Genomics Platform"/>
            <consortium name="The Broad Institute Genome Sequencing Center for Infectious Disease"/>
            <person name="Wu L."/>
            <person name="Ma J."/>
        </authorList>
    </citation>
    <scope>NUCLEOTIDE SEQUENCE [LARGE SCALE GENOMIC DNA]</scope>
    <source>
        <strain evidence="4">JCM 18063</strain>
    </source>
</reference>
<proteinExistence type="predicted"/>
<feature type="signal peptide" evidence="2">
    <location>
        <begin position="1"/>
        <end position="23"/>
    </location>
</feature>
<feature type="chain" id="PRO_5046813629" evidence="2">
    <location>
        <begin position="24"/>
        <end position="462"/>
    </location>
</feature>
<dbReference type="EMBL" id="BAABID010000019">
    <property type="protein sequence ID" value="GAA4736914.1"/>
    <property type="molecule type" value="Genomic_DNA"/>
</dbReference>
<dbReference type="InterPro" id="IPR050490">
    <property type="entry name" value="Bact_solute-bd_prot1"/>
</dbReference>
<keyword evidence="2" id="KW-0732">Signal</keyword>
<dbReference type="SUPFAM" id="SSF53850">
    <property type="entry name" value="Periplasmic binding protein-like II"/>
    <property type="match status" value="1"/>
</dbReference>
<accession>A0ABP8YUM4</accession>
<dbReference type="PROSITE" id="PS51257">
    <property type="entry name" value="PROKAR_LIPOPROTEIN"/>
    <property type="match status" value="1"/>
</dbReference>
<evidence type="ECO:0000313" key="3">
    <source>
        <dbReference type="EMBL" id="GAA4736914.1"/>
    </source>
</evidence>
<dbReference type="Pfam" id="PF01547">
    <property type="entry name" value="SBP_bac_1"/>
    <property type="match status" value="1"/>
</dbReference>
<evidence type="ECO:0000256" key="1">
    <source>
        <dbReference type="SAM" id="MobiDB-lite"/>
    </source>
</evidence>
<evidence type="ECO:0000313" key="4">
    <source>
        <dbReference type="Proteomes" id="UP001500956"/>
    </source>
</evidence>
<evidence type="ECO:0000256" key="2">
    <source>
        <dbReference type="SAM" id="SignalP"/>
    </source>
</evidence>
<organism evidence="3 4">
    <name type="scientific">Isoptericola chiayiensis</name>
    <dbReference type="NCBI Taxonomy" id="579446"/>
    <lineage>
        <taxon>Bacteria</taxon>
        <taxon>Bacillati</taxon>
        <taxon>Actinomycetota</taxon>
        <taxon>Actinomycetes</taxon>
        <taxon>Micrococcales</taxon>
        <taxon>Promicromonosporaceae</taxon>
        <taxon>Isoptericola</taxon>
    </lineage>
</organism>
<feature type="compositionally biased region" description="Gly residues" evidence="1">
    <location>
        <begin position="38"/>
        <end position="48"/>
    </location>
</feature>
<name>A0ABP8YUM4_9MICO</name>
<sequence>MRISQRRGAAAVAASLTLGAVLAACSSGGSGETDAGTTDGGATAGGGEASCTNTIPKPDATEVSVWAWYPAFEPVVDLFNETHDDVQICWTNAGQGADEYNKFSTAIEAGSGAPDVIMLESEILPTYTILDSLADLSEFGAGELESEFTTGSWSDVSSGEAVHAVPVDGGPMGMLYRADIFEEYGVEPPTSWDEFAQAAQDLRDAGYEGYITNYPTNGNALNYALFAQNGWEPFEYDPANPTEIGIDVATPEAEEVLSYWNELIEADLVATDDAFTSDYNTSLVDGTYAVYLAAAWGPGYLQGLSDADSEAEWKAAPLPQWDPANPVQVNWGGSTFAVTQQAEDKEAAYTVASELFRSMESWEIGIDEAALFPQWNEALESDFFVEKEYPFFGGQQINQDVFLEAANGYEGFSFSPFQVYAYDQQTQALYDMVESGGDAASTLQTIQDALVSYAQQQGFTVN</sequence>
<gene>
    <name evidence="3" type="ORF">GCM10023216_32790</name>
</gene>